<sequence>MGRCRAHRHTKRRLHHIIAAPFCSHTVPACLLPSIHHTRQRPAARKPAPLLMALGRTGPALIALRSATLGCSALLASGWRVTGEASCCRSHSLRLQRLLLLRRLQLQRLLLRDQLRLQRLLRLRHL</sequence>
<reference evidence="1 2" key="1">
    <citation type="journal article" date="2017" name="Mol. Biol. Evol.">
        <title>The 4-celled Tetrabaena socialis nuclear genome reveals the essential components for genetic control of cell number at the origin of multicellularity in the volvocine lineage.</title>
        <authorList>
            <person name="Featherston J."/>
            <person name="Arakaki Y."/>
            <person name="Hanschen E.R."/>
            <person name="Ferris P.J."/>
            <person name="Michod R.E."/>
            <person name="Olson B.J.S.C."/>
            <person name="Nozaki H."/>
            <person name="Durand P.M."/>
        </authorList>
    </citation>
    <scope>NUCLEOTIDE SEQUENCE [LARGE SCALE GENOMIC DNA]</scope>
    <source>
        <strain evidence="1 2">NIES-571</strain>
    </source>
</reference>
<comment type="caution">
    <text evidence="1">The sequence shown here is derived from an EMBL/GenBank/DDBJ whole genome shotgun (WGS) entry which is preliminary data.</text>
</comment>
<organism evidence="1 2">
    <name type="scientific">Tetrabaena socialis</name>
    <dbReference type="NCBI Taxonomy" id="47790"/>
    <lineage>
        <taxon>Eukaryota</taxon>
        <taxon>Viridiplantae</taxon>
        <taxon>Chlorophyta</taxon>
        <taxon>core chlorophytes</taxon>
        <taxon>Chlorophyceae</taxon>
        <taxon>CS clade</taxon>
        <taxon>Chlamydomonadales</taxon>
        <taxon>Tetrabaenaceae</taxon>
        <taxon>Tetrabaena</taxon>
    </lineage>
</organism>
<evidence type="ECO:0000313" key="2">
    <source>
        <dbReference type="Proteomes" id="UP000236333"/>
    </source>
</evidence>
<evidence type="ECO:0000313" key="1">
    <source>
        <dbReference type="EMBL" id="PNH06442.1"/>
    </source>
</evidence>
<dbReference type="EMBL" id="PGGS01000236">
    <property type="protein sequence ID" value="PNH06442.1"/>
    <property type="molecule type" value="Genomic_DNA"/>
</dbReference>
<name>A0A2J8A1P9_9CHLO</name>
<accession>A0A2J8A1P9</accession>
<dbReference type="Proteomes" id="UP000236333">
    <property type="component" value="Unassembled WGS sequence"/>
</dbReference>
<gene>
    <name evidence="1" type="ORF">TSOC_007209</name>
</gene>
<protein>
    <submittedName>
        <fullName evidence="1">Uncharacterized protein</fullName>
    </submittedName>
</protein>
<proteinExistence type="predicted"/>
<keyword evidence="2" id="KW-1185">Reference proteome</keyword>
<dbReference type="AlphaFoldDB" id="A0A2J8A1P9"/>